<dbReference type="RefSeq" id="WP_135471618.1">
    <property type="nucleotide sequence ID" value="NZ_CASJDB010000001.1"/>
</dbReference>
<organism evidence="3 4">
    <name type="scientific">Duncaniella freteri</name>
    <dbReference type="NCBI Taxonomy" id="2530391"/>
    <lineage>
        <taxon>Bacteria</taxon>
        <taxon>Pseudomonadati</taxon>
        <taxon>Bacteroidota</taxon>
        <taxon>Bacteroidia</taxon>
        <taxon>Bacteroidales</taxon>
        <taxon>Muribaculaceae</taxon>
        <taxon>Duncaniella</taxon>
    </lineage>
</organism>
<dbReference type="GO" id="GO:0003723">
    <property type="term" value="F:RNA binding"/>
    <property type="evidence" value="ECO:0007669"/>
    <property type="project" value="UniProtKB-KW"/>
</dbReference>
<dbReference type="AlphaFoldDB" id="A0A4Z0V778"/>
<accession>A0A4Z0V778</accession>
<dbReference type="GO" id="GO:0006355">
    <property type="term" value="P:regulation of DNA-templated transcription"/>
    <property type="evidence" value="ECO:0007669"/>
    <property type="project" value="InterPro"/>
</dbReference>
<dbReference type="Gene3D" id="1.10.940.10">
    <property type="entry name" value="NusB-like"/>
    <property type="match status" value="1"/>
</dbReference>
<dbReference type="GeneID" id="82149743"/>
<dbReference type="EMBL" id="SJSA01000001">
    <property type="protein sequence ID" value="TGG40621.1"/>
    <property type="molecule type" value="Genomic_DNA"/>
</dbReference>
<evidence type="ECO:0000313" key="3">
    <source>
        <dbReference type="EMBL" id="TGG40621.1"/>
    </source>
</evidence>
<dbReference type="InterPro" id="IPR006027">
    <property type="entry name" value="NusB_RsmB_TIM44"/>
</dbReference>
<feature type="domain" description="NusB/RsmB/TIM44" evidence="2">
    <location>
        <begin position="376"/>
        <end position="470"/>
    </location>
</feature>
<evidence type="ECO:0000259" key="2">
    <source>
        <dbReference type="Pfam" id="PF01029"/>
    </source>
</evidence>
<proteinExistence type="predicted"/>
<name>A0A4Z0V778_9BACT</name>
<keyword evidence="1" id="KW-0694">RNA-binding</keyword>
<dbReference type="Pfam" id="PF01029">
    <property type="entry name" value="NusB"/>
    <property type="match status" value="1"/>
</dbReference>
<gene>
    <name evidence="3" type="ORF">EZ315_08055</name>
</gene>
<evidence type="ECO:0000256" key="1">
    <source>
        <dbReference type="ARBA" id="ARBA00022884"/>
    </source>
</evidence>
<keyword evidence="4" id="KW-1185">Reference proteome</keyword>
<comment type="caution">
    <text evidence="3">The sequence shown here is derived from an EMBL/GenBank/DDBJ whole genome shotgun (WGS) entry which is preliminary data.</text>
</comment>
<sequence>MINRVLIRIKVVQLLYSYLLSQNEFRIESQVEHPSRDKKYGYSLYLDLLMLVLELSGIDVSNGRRESPLRGLARIKHINQGQLAKSLNANFEIRDIIVKERANPELFDAIIPSIYEAIPELPAYKSFAKIKAPTLHDEVVLWLSIVENLFAKNQAFMNAARENEDFTMAGFERGIASLKSTLGNYGDNRSLLIHARNSLDHSMEKAYELYHDLLLLASEITDEQAERLDNAKHKFYPTDEDLHPDMRFVANKYVQELSANEEFRSFIEDKKVTWVAQDSLITDLLTAILESDIYREYMAKPGEKTLEEDAALWRALYKDVILPSDALAEALESRSIYWNDDLQEMGTFVLKTIRRIGMLSQGENSKSHPIMPMYKDDEDSRFGADLFNNAVKHCNEYKELIEKFVNTSRWDADRLAFMDIVIMITAITEIINYPSIPLAVSFNEYIEIANYYSTPRSGAFINGILYSVTKHLKEEGTLLKA</sequence>
<dbReference type="SUPFAM" id="SSF48013">
    <property type="entry name" value="NusB-like"/>
    <property type="match status" value="1"/>
</dbReference>
<dbReference type="InterPro" id="IPR035926">
    <property type="entry name" value="NusB-like_sf"/>
</dbReference>
<protein>
    <submittedName>
        <fullName evidence="3">Transcription antitermination protein NusB</fullName>
    </submittedName>
</protein>
<reference evidence="3 4" key="1">
    <citation type="submission" date="2019-02" db="EMBL/GenBank/DDBJ databases">
        <title>Isolation and identification of novel species under the genus Muribaculum.</title>
        <authorList>
            <person name="Miyake S."/>
            <person name="Ding Y."/>
            <person name="Low A."/>
            <person name="Soh M."/>
            <person name="Seedorf H."/>
        </authorList>
    </citation>
    <scope>NUCLEOTIDE SEQUENCE [LARGE SCALE GENOMIC DNA]</scope>
    <source>
        <strain evidence="3 4">TLL-A3</strain>
    </source>
</reference>
<dbReference type="Proteomes" id="UP000297635">
    <property type="component" value="Unassembled WGS sequence"/>
</dbReference>
<evidence type="ECO:0000313" key="4">
    <source>
        <dbReference type="Proteomes" id="UP000297635"/>
    </source>
</evidence>